<dbReference type="PROSITE" id="PS50240">
    <property type="entry name" value="TRYPSIN_DOM"/>
    <property type="match status" value="1"/>
</dbReference>
<dbReference type="Pfam" id="PF00089">
    <property type="entry name" value="Trypsin"/>
    <property type="match status" value="1"/>
</dbReference>
<evidence type="ECO:0000313" key="8">
    <source>
        <dbReference type="Proteomes" id="UP000257200"/>
    </source>
</evidence>
<dbReference type="SUPFAM" id="SSF50494">
    <property type="entry name" value="Trypsin-like serine proteases"/>
    <property type="match status" value="1"/>
</dbReference>
<dbReference type="GO" id="GO:0004252">
    <property type="term" value="F:serine-type endopeptidase activity"/>
    <property type="evidence" value="ECO:0007669"/>
    <property type="project" value="InterPro"/>
</dbReference>
<dbReference type="Ensembl" id="ENSAPOT00000004813.1">
    <property type="protein sequence ID" value="ENSAPOP00000025999.1"/>
    <property type="gene ID" value="ENSAPOG00000009756.1"/>
</dbReference>
<organism evidence="7 8">
    <name type="scientific">Acanthochromis polyacanthus</name>
    <name type="common">spiny chromis</name>
    <dbReference type="NCBI Taxonomy" id="80966"/>
    <lineage>
        <taxon>Eukaryota</taxon>
        <taxon>Metazoa</taxon>
        <taxon>Chordata</taxon>
        <taxon>Craniata</taxon>
        <taxon>Vertebrata</taxon>
        <taxon>Euteleostomi</taxon>
        <taxon>Actinopterygii</taxon>
        <taxon>Neopterygii</taxon>
        <taxon>Teleostei</taxon>
        <taxon>Neoteleostei</taxon>
        <taxon>Acanthomorphata</taxon>
        <taxon>Ovalentaria</taxon>
        <taxon>Pomacentridae</taxon>
        <taxon>Acanthochromis</taxon>
    </lineage>
</organism>
<keyword evidence="4" id="KW-1015">Disulfide bond</keyword>
<dbReference type="GO" id="GO:0006508">
    <property type="term" value="P:proteolysis"/>
    <property type="evidence" value="ECO:0007669"/>
    <property type="project" value="UniProtKB-KW"/>
</dbReference>
<dbReference type="CDD" id="cd00190">
    <property type="entry name" value="Tryp_SPc"/>
    <property type="match status" value="1"/>
</dbReference>
<dbReference type="PANTHER" id="PTHR24252">
    <property type="entry name" value="ACROSIN-RELATED"/>
    <property type="match status" value="1"/>
</dbReference>
<evidence type="ECO:0000256" key="1">
    <source>
        <dbReference type="ARBA" id="ARBA00022670"/>
    </source>
</evidence>
<dbReference type="PRINTS" id="PR00722">
    <property type="entry name" value="CHYMOTRYPSIN"/>
</dbReference>
<evidence type="ECO:0000313" key="7">
    <source>
        <dbReference type="Ensembl" id="ENSAPOP00000025999.1"/>
    </source>
</evidence>
<accession>A0A3Q1GA90</accession>
<dbReference type="PANTHER" id="PTHR24252:SF7">
    <property type="entry name" value="HYALIN"/>
    <property type="match status" value="1"/>
</dbReference>
<evidence type="ECO:0000256" key="4">
    <source>
        <dbReference type="ARBA" id="ARBA00023157"/>
    </source>
</evidence>
<evidence type="ECO:0000256" key="3">
    <source>
        <dbReference type="ARBA" id="ARBA00022825"/>
    </source>
</evidence>
<dbReference type="SMART" id="SM00020">
    <property type="entry name" value="Tryp_SPc"/>
    <property type="match status" value="1"/>
</dbReference>
<dbReference type="PROSITE" id="PS00134">
    <property type="entry name" value="TRYPSIN_HIS"/>
    <property type="match status" value="1"/>
</dbReference>
<dbReference type="InterPro" id="IPR009003">
    <property type="entry name" value="Peptidase_S1_PA"/>
</dbReference>
<dbReference type="GeneTree" id="ENSGT00940000163852"/>
<sequence>MSFKLVLSHSEVSLTTYSRTFSELQLTRIPSRASKHFNVYVTRRMETAIVSILFCFKKFCGTAPLNTRIVGGEDAAAGTWPWQASLHNSFGHFCGGSLINNEWILTAAHCFSSNSPTGFIVYLGRDTQQSLNPNEVSRTLSRVIRHENYSSTTNDNDIALLQLSSSVEFNNFIRPCCLAADGSVFPGGTSCWVTGWGDIRSGVSLPSPQRLQEVNVPIVTNSDCSNSYGGITDNMICAGLTEGGKDSCQGDSGGPLVSKNDSIWVLAGVVSFGNGCAEPNFPGVYARVSQYQSWINSFIATNRPGFVSFQADSSLTTGAANCCGSCSKNIYSFLFFFCLA</sequence>
<name>A0A3Q1GA90_9TELE</name>
<dbReference type="AlphaFoldDB" id="A0A3Q1GA90"/>
<dbReference type="FunFam" id="2.40.10.10:FF:000057">
    <property type="entry name" value="Zgc:100868"/>
    <property type="match status" value="1"/>
</dbReference>
<keyword evidence="2 5" id="KW-0378">Hydrolase</keyword>
<protein>
    <submittedName>
        <fullName evidence="7">Serine protease 60.3</fullName>
    </submittedName>
</protein>
<dbReference type="InterPro" id="IPR043504">
    <property type="entry name" value="Peptidase_S1_PA_chymotrypsin"/>
</dbReference>
<reference evidence="7" key="1">
    <citation type="submission" date="2025-08" db="UniProtKB">
        <authorList>
            <consortium name="Ensembl"/>
        </authorList>
    </citation>
    <scope>IDENTIFICATION</scope>
</reference>
<keyword evidence="8" id="KW-1185">Reference proteome</keyword>
<reference evidence="7" key="2">
    <citation type="submission" date="2025-09" db="UniProtKB">
        <authorList>
            <consortium name="Ensembl"/>
        </authorList>
    </citation>
    <scope>IDENTIFICATION</scope>
</reference>
<evidence type="ECO:0000259" key="6">
    <source>
        <dbReference type="PROSITE" id="PS50240"/>
    </source>
</evidence>
<dbReference type="PROSITE" id="PS00135">
    <property type="entry name" value="TRYPSIN_SER"/>
    <property type="match status" value="1"/>
</dbReference>
<proteinExistence type="predicted"/>
<dbReference type="Proteomes" id="UP000257200">
    <property type="component" value="Unplaced"/>
</dbReference>
<dbReference type="InterPro" id="IPR018114">
    <property type="entry name" value="TRYPSIN_HIS"/>
</dbReference>
<evidence type="ECO:0000256" key="2">
    <source>
        <dbReference type="ARBA" id="ARBA00022801"/>
    </source>
</evidence>
<dbReference type="Gene3D" id="2.40.10.10">
    <property type="entry name" value="Trypsin-like serine proteases"/>
    <property type="match status" value="1"/>
</dbReference>
<keyword evidence="3 5" id="KW-0720">Serine protease</keyword>
<keyword evidence="1 5" id="KW-0645">Protease</keyword>
<dbReference type="InterPro" id="IPR001314">
    <property type="entry name" value="Peptidase_S1A"/>
</dbReference>
<feature type="domain" description="Peptidase S1" evidence="6">
    <location>
        <begin position="69"/>
        <end position="300"/>
    </location>
</feature>
<dbReference type="InterPro" id="IPR033116">
    <property type="entry name" value="TRYPSIN_SER"/>
</dbReference>
<dbReference type="InterPro" id="IPR001254">
    <property type="entry name" value="Trypsin_dom"/>
</dbReference>
<evidence type="ECO:0000256" key="5">
    <source>
        <dbReference type="RuleBase" id="RU363034"/>
    </source>
</evidence>